<feature type="disulfide bond" evidence="3">
    <location>
        <begin position="136"/>
        <end position="152"/>
    </location>
</feature>
<feature type="disulfide bond" evidence="3">
    <location>
        <begin position="62"/>
        <end position="72"/>
    </location>
</feature>
<reference evidence="4" key="1">
    <citation type="submission" date="2024-03" db="EMBL/GenBank/DDBJ databases">
        <title>WGS assembly of Saponaria officinalis var. Norfolk2.</title>
        <authorList>
            <person name="Jenkins J."/>
            <person name="Shu S."/>
            <person name="Grimwood J."/>
            <person name="Barry K."/>
            <person name="Goodstein D."/>
            <person name="Schmutz J."/>
            <person name="Leebens-Mack J."/>
            <person name="Osbourn A."/>
        </authorList>
    </citation>
    <scope>NUCLEOTIDE SEQUENCE [LARGE SCALE GENOMIC DNA]</scope>
    <source>
        <strain evidence="4">JIC</strain>
    </source>
</reference>
<protein>
    <recommendedName>
        <fullName evidence="6">Thaumatin-like protein</fullName>
    </recommendedName>
</protein>
<feature type="disulfide bond" evidence="3">
    <location>
        <begin position="77"/>
        <end position="84"/>
    </location>
</feature>
<dbReference type="PANTHER" id="PTHR31048">
    <property type="entry name" value="OS03G0233200 PROTEIN"/>
    <property type="match status" value="1"/>
</dbReference>
<dbReference type="Proteomes" id="UP001443914">
    <property type="component" value="Unassembled WGS sequence"/>
</dbReference>
<dbReference type="FunFam" id="2.60.110.10:FF:000002">
    <property type="entry name" value="Thaumatin-like protein 1a"/>
    <property type="match status" value="1"/>
</dbReference>
<name>A0AAW1MVK9_SAPOF</name>
<evidence type="ECO:0000313" key="5">
    <source>
        <dbReference type="Proteomes" id="UP001443914"/>
    </source>
</evidence>
<evidence type="ECO:0000313" key="4">
    <source>
        <dbReference type="EMBL" id="KAK9750192.1"/>
    </source>
</evidence>
<dbReference type="Gene3D" id="2.60.110.10">
    <property type="entry name" value="Thaumatin"/>
    <property type="match status" value="1"/>
</dbReference>
<dbReference type="Pfam" id="PF00314">
    <property type="entry name" value="Thaumatin"/>
    <property type="match status" value="1"/>
</dbReference>
<dbReference type="AlphaFoldDB" id="A0AAW1MVK9"/>
<dbReference type="InterPro" id="IPR001938">
    <property type="entry name" value="Thaumatin"/>
</dbReference>
<dbReference type="SUPFAM" id="SSF49870">
    <property type="entry name" value="Osmotin, thaumatin-like protein"/>
    <property type="match status" value="1"/>
</dbReference>
<comment type="similarity">
    <text evidence="1">Belongs to the thaumatin family.</text>
</comment>
<dbReference type="PIRSF" id="PIRSF002703">
    <property type="entry name" value="Thaumatin"/>
    <property type="match status" value="1"/>
</dbReference>
<feature type="disulfide bond" evidence="3">
    <location>
        <begin position="14"/>
        <end position="217"/>
    </location>
</feature>
<sequence>MRKESTKFIIENKCGDTVWPATEAGAGTPQLGTTGFELRHGVSISLDVPPGWSGRVWARTLCSNNDTTRFRCNTGDCGSGTITCNGAGGVPPSSLVEFTLENHASNDQDFYDISLVDSFNLPVSPISCPINLNSGCPRQLAIGGSDGPVVACKSACVAFGQPQYCCTGDYGSPNTCLPTVYSKYFKRGCPQAYSYAYDDCSSTFTCSGGPNYLITFCSRH</sequence>
<evidence type="ECO:0008006" key="6">
    <source>
        <dbReference type="Google" id="ProtNLM"/>
    </source>
</evidence>
<feature type="disulfide bond" evidence="3">
    <location>
        <begin position="166"/>
        <end position="176"/>
    </location>
</feature>
<dbReference type="PRINTS" id="PR00347">
    <property type="entry name" value="THAUMATIN"/>
</dbReference>
<dbReference type="SMART" id="SM00205">
    <property type="entry name" value="THN"/>
    <property type="match status" value="1"/>
</dbReference>
<proteinExistence type="inferred from homology"/>
<evidence type="ECO:0000256" key="1">
    <source>
        <dbReference type="ARBA" id="ARBA00010607"/>
    </source>
</evidence>
<keyword evidence="5" id="KW-1185">Reference proteome</keyword>
<feature type="disulfide bond" evidence="3">
    <location>
        <begin position="128"/>
        <end position="189"/>
    </location>
</feature>
<gene>
    <name evidence="4" type="ORF">RND81_02G179600</name>
</gene>
<feature type="disulfide bond" evidence="3">
    <location>
        <begin position="156"/>
        <end position="165"/>
    </location>
</feature>
<keyword evidence="2 3" id="KW-1015">Disulfide bond</keyword>
<accession>A0AAW1MVK9</accession>
<organism evidence="4 5">
    <name type="scientific">Saponaria officinalis</name>
    <name type="common">Common soapwort</name>
    <name type="synonym">Lychnis saponaria</name>
    <dbReference type="NCBI Taxonomy" id="3572"/>
    <lineage>
        <taxon>Eukaryota</taxon>
        <taxon>Viridiplantae</taxon>
        <taxon>Streptophyta</taxon>
        <taxon>Embryophyta</taxon>
        <taxon>Tracheophyta</taxon>
        <taxon>Spermatophyta</taxon>
        <taxon>Magnoliopsida</taxon>
        <taxon>eudicotyledons</taxon>
        <taxon>Gunneridae</taxon>
        <taxon>Pentapetalae</taxon>
        <taxon>Caryophyllales</taxon>
        <taxon>Caryophyllaceae</taxon>
        <taxon>Caryophylleae</taxon>
        <taxon>Saponaria</taxon>
    </lineage>
</organism>
<dbReference type="CDD" id="cd09218">
    <property type="entry name" value="TLP-PA"/>
    <property type="match status" value="1"/>
</dbReference>
<evidence type="ECO:0000256" key="2">
    <source>
        <dbReference type="ARBA" id="ARBA00023157"/>
    </source>
</evidence>
<evidence type="ECO:0000256" key="3">
    <source>
        <dbReference type="PIRSR" id="PIRSR002703-1"/>
    </source>
</evidence>
<comment type="caution">
    <text evidence="4">The sequence shown here is derived from an EMBL/GenBank/DDBJ whole genome shotgun (WGS) entry which is preliminary data.</text>
</comment>
<dbReference type="InterPro" id="IPR037176">
    <property type="entry name" value="Osmotin/thaumatin-like_sf"/>
</dbReference>
<dbReference type="EMBL" id="JBDFQZ010000002">
    <property type="protein sequence ID" value="KAK9750192.1"/>
    <property type="molecule type" value="Genomic_DNA"/>
</dbReference>
<dbReference type="PROSITE" id="PS51367">
    <property type="entry name" value="THAUMATIN_2"/>
    <property type="match status" value="1"/>
</dbReference>